<evidence type="ECO:0000256" key="1">
    <source>
        <dbReference type="SAM" id="MobiDB-lite"/>
    </source>
</evidence>
<evidence type="ECO:0000313" key="3">
    <source>
        <dbReference type="Proteomes" id="UP000233551"/>
    </source>
</evidence>
<reference evidence="2 3" key="1">
    <citation type="submission" date="2017-11" db="EMBL/GenBank/DDBJ databases">
        <title>De-novo sequencing of pomegranate (Punica granatum L.) genome.</title>
        <authorList>
            <person name="Akparov Z."/>
            <person name="Amiraslanov A."/>
            <person name="Hajiyeva S."/>
            <person name="Abbasov M."/>
            <person name="Kaur K."/>
            <person name="Hamwieh A."/>
            <person name="Solovyev V."/>
            <person name="Salamov A."/>
            <person name="Braich B."/>
            <person name="Kosarev P."/>
            <person name="Mahmoud A."/>
            <person name="Hajiyev E."/>
            <person name="Babayeva S."/>
            <person name="Izzatullayeva V."/>
            <person name="Mammadov A."/>
            <person name="Mammadov A."/>
            <person name="Sharifova S."/>
            <person name="Ojaghi J."/>
            <person name="Eynullazada K."/>
            <person name="Bayramov B."/>
            <person name="Abdulazimova A."/>
            <person name="Shahmuradov I."/>
        </authorList>
    </citation>
    <scope>NUCLEOTIDE SEQUENCE [LARGE SCALE GENOMIC DNA]</scope>
    <source>
        <strain evidence="3">cv. AG2017</strain>
        <tissue evidence="2">Leaf</tissue>
    </source>
</reference>
<protein>
    <submittedName>
        <fullName evidence="2">Uncharacterized protein</fullName>
    </submittedName>
</protein>
<name>A0A2I0H2N4_PUNGR</name>
<dbReference type="Proteomes" id="UP000233551">
    <property type="component" value="Unassembled WGS sequence"/>
</dbReference>
<comment type="caution">
    <text evidence="2">The sequence shown here is derived from an EMBL/GenBank/DDBJ whole genome shotgun (WGS) entry which is preliminary data.</text>
</comment>
<dbReference type="EMBL" id="PGOL01043148">
    <property type="protein sequence ID" value="PKH93529.1"/>
    <property type="molecule type" value="Genomic_DNA"/>
</dbReference>
<feature type="region of interest" description="Disordered" evidence="1">
    <location>
        <begin position="53"/>
        <end position="84"/>
    </location>
</feature>
<keyword evidence="3" id="KW-1185">Reference proteome</keyword>
<proteinExistence type="predicted"/>
<organism evidence="2 3">
    <name type="scientific">Punica granatum</name>
    <name type="common">Pomegranate</name>
    <dbReference type="NCBI Taxonomy" id="22663"/>
    <lineage>
        <taxon>Eukaryota</taxon>
        <taxon>Viridiplantae</taxon>
        <taxon>Streptophyta</taxon>
        <taxon>Embryophyta</taxon>
        <taxon>Tracheophyta</taxon>
        <taxon>Spermatophyta</taxon>
        <taxon>Magnoliopsida</taxon>
        <taxon>eudicotyledons</taxon>
        <taxon>Gunneridae</taxon>
        <taxon>Pentapetalae</taxon>
        <taxon>rosids</taxon>
        <taxon>malvids</taxon>
        <taxon>Myrtales</taxon>
        <taxon>Lythraceae</taxon>
        <taxon>Punica</taxon>
    </lineage>
</organism>
<dbReference type="AlphaFoldDB" id="A0A2I0H2N4"/>
<feature type="region of interest" description="Disordered" evidence="1">
    <location>
        <begin position="1"/>
        <end position="27"/>
    </location>
</feature>
<gene>
    <name evidence="2" type="ORF">CRG98_049835</name>
</gene>
<evidence type="ECO:0000313" key="2">
    <source>
        <dbReference type="EMBL" id="PKH93529.1"/>
    </source>
</evidence>
<sequence length="84" mass="9507">MATTKDENRERSEMVAEVKGRDGPVGELRSLRDAAQAATVKARDLLSGEAEVMDRRQPETEELGRQKLEEMRLRATGQHEEAQR</sequence>
<accession>A0A2I0H2N4</accession>